<evidence type="ECO:0000256" key="6">
    <source>
        <dbReference type="ARBA" id="ARBA00023235"/>
    </source>
</evidence>
<proteinExistence type="inferred from homology"/>
<dbReference type="STRING" id="1414654.BFR47_04275"/>
<dbReference type="FunFam" id="2.40.100.10:FF:000004">
    <property type="entry name" value="Peptidyl-prolyl cis-trans isomerase"/>
    <property type="match status" value="1"/>
</dbReference>
<accession>A0A1J4QCY9</accession>
<sequence length="165" mass="18043">MVTLHTTYGDITLNLFADKAPETVANFLQYCRDGHYDNTLFHRVIDGFMIQGGGYGPGFEEKETRAPVKNEADNGLSNKVGTVAMARTMEPHSATAQFFINVNDNDFLNFKSATSQGYGYCVFGEVVEGMDVVNKLKGVATGTRGYMHQDVPVDDVLITGVTVSE</sequence>
<dbReference type="PIRSF" id="PIRSF001467">
    <property type="entry name" value="Peptidylpro_ismrse"/>
    <property type="match status" value="1"/>
</dbReference>
<dbReference type="InterPro" id="IPR020892">
    <property type="entry name" value="Cyclophilin-type_PPIase_CS"/>
</dbReference>
<keyword evidence="10" id="KW-1185">Reference proteome</keyword>
<dbReference type="PRINTS" id="PR00153">
    <property type="entry name" value="CSAPPISMRASE"/>
</dbReference>
<dbReference type="EMBL" id="MDKE01000044">
    <property type="protein sequence ID" value="OIN06579.1"/>
    <property type="molecule type" value="Genomic_DNA"/>
</dbReference>
<dbReference type="SUPFAM" id="SSF50891">
    <property type="entry name" value="Cyclophilin-like"/>
    <property type="match status" value="1"/>
</dbReference>
<comment type="similarity">
    <text evidence="3 7">Belongs to the cyclophilin-type PPIase family.</text>
</comment>
<keyword evidence="4" id="KW-0963">Cytoplasm</keyword>
<dbReference type="InterPro" id="IPR044665">
    <property type="entry name" value="E_coli_cyclophilin_A-like"/>
</dbReference>
<evidence type="ECO:0000256" key="5">
    <source>
        <dbReference type="ARBA" id="ARBA00023110"/>
    </source>
</evidence>
<dbReference type="InterPro" id="IPR002130">
    <property type="entry name" value="Cyclophilin-type_PPIase_dom"/>
</dbReference>
<organism evidence="9 10">
    <name type="scientific">Oceanisphaera psychrotolerans</name>
    <dbReference type="NCBI Taxonomy" id="1414654"/>
    <lineage>
        <taxon>Bacteria</taxon>
        <taxon>Pseudomonadati</taxon>
        <taxon>Pseudomonadota</taxon>
        <taxon>Gammaproteobacteria</taxon>
        <taxon>Aeromonadales</taxon>
        <taxon>Aeromonadaceae</taxon>
        <taxon>Oceanisphaera</taxon>
    </lineage>
</organism>
<comment type="caution">
    <text evidence="9">The sequence shown here is derived from an EMBL/GenBank/DDBJ whole genome shotgun (WGS) entry which is preliminary data.</text>
</comment>
<evidence type="ECO:0000313" key="9">
    <source>
        <dbReference type="EMBL" id="OIN06579.1"/>
    </source>
</evidence>
<dbReference type="Pfam" id="PF00160">
    <property type="entry name" value="Pro_isomerase"/>
    <property type="match status" value="1"/>
</dbReference>
<dbReference type="PROSITE" id="PS00170">
    <property type="entry name" value="CSA_PPIASE_1"/>
    <property type="match status" value="1"/>
</dbReference>
<keyword evidence="5 7" id="KW-0697">Rotamase</keyword>
<dbReference type="OrthoDB" id="9807797at2"/>
<dbReference type="GO" id="GO:0005737">
    <property type="term" value="C:cytoplasm"/>
    <property type="evidence" value="ECO:0007669"/>
    <property type="project" value="UniProtKB-SubCell"/>
</dbReference>
<gene>
    <name evidence="9" type="ORF">BFR47_04275</name>
</gene>
<dbReference type="CDD" id="cd01920">
    <property type="entry name" value="cyclophilin_EcCYP_like"/>
    <property type="match status" value="1"/>
</dbReference>
<evidence type="ECO:0000259" key="8">
    <source>
        <dbReference type="PROSITE" id="PS50072"/>
    </source>
</evidence>
<evidence type="ECO:0000256" key="2">
    <source>
        <dbReference type="ARBA" id="ARBA00004496"/>
    </source>
</evidence>
<dbReference type="PANTHER" id="PTHR43246">
    <property type="entry name" value="PEPTIDYL-PROLYL CIS-TRANS ISOMERASE CYP38, CHLOROPLASTIC"/>
    <property type="match status" value="1"/>
</dbReference>
<evidence type="ECO:0000256" key="4">
    <source>
        <dbReference type="ARBA" id="ARBA00022490"/>
    </source>
</evidence>
<protein>
    <recommendedName>
        <fullName evidence="7">Peptidyl-prolyl cis-trans isomerase</fullName>
        <shortName evidence="7">PPIase</shortName>
        <ecNumber evidence="7">5.2.1.8</ecNumber>
    </recommendedName>
</protein>
<dbReference type="RefSeq" id="WP_071473594.1">
    <property type="nucleotide sequence ID" value="NZ_MDKE01000044.1"/>
</dbReference>
<dbReference type="PROSITE" id="PS50072">
    <property type="entry name" value="CSA_PPIASE_2"/>
    <property type="match status" value="1"/>
</dbReference>
<dbReference type="GO" id="GO:0006457">
    <property type="term" value="P:protein folding"/>
    <property type="evidence" value="ECO:0007669"/>
    <property type="project" value="InterPro"/>
</dbReference>
<dbReference type="AlphaFoldDB" id="A0A1J4QCY9"/>
<evidence type="ECO:0000256" key="1">
    <source>
        <dbReference type="ARBA" id="ARBA00002388"/>
    </source>
</evidence>
<dbReference type="InterPro" id="IPR024936">
    <property type="entry name" value="Cyclophilin-type_PPIase"/>
</dbReference>
<dbReference type="Gene3D" id="2.40.100.10">
    <property type="entry name" value="Cyclophilin-like"/>
    <property type="match status" value="1"/>
</dbReference>
<comment type="catalytic activity">
    <reaction evidence="7">
        <text>[protein]-peptidylproline (omega=180) = [protein]-peptidylproline (omega=0)</text>
        <dbReference type="Rhea" id="RHEA:16237"/>
        <dbReference type="Rhea" id="RHEA-COMP:10747"/>
        <dbReference type="Rhea" id="RHEA-COMP:10748"/>
        <dbReference type="ChEBI" id="CHEBI:83833"/>
        <dbReference type="ChEBI" id="CHEBI:83834"/>
        <dbReference type="EC" id="5.2.1.8"/>
    </reaction>
</comment>
<evidence type="ECO:0000313" key="10">
    <source>
        <dbReference type="Proteomes" id="UP000243073"/>
    </source>
</evidence>
<dbReference type="EC" id="5.2.1.8" evidence="7"/>
<evidence type="ECO:0000256" key="7">
    <source>
        <dbReference type="RuleBase" id="RU363019"/>
    </source>
</evidence>
<comment type="subcellular location">
    <subcellularLocation>
        <location evidence="2">Cytoplasm</location>
    </subcellularLocation>
</comment>
<dbReference type="Proteomes" id="UP000243073">
    <property type="component" value="Unassembled WGS sequence"/>
</dbReference>
<reference evidence="9 10" key="1">
    <citation type="submission" date="2016-07" db="EMBL/GenBank/DDBJ databases">
        <title>Draft Genome Sequence of Oceanisphaera psychrotolerans, isolated from coastal sediment samples.</title>
        <authorList>
            <person name="Zhuo S."/>
            <person name="Ruan Z."/>
        </authorList>
    </citation>
    <scope>NUCLEOTIDE SEQUENCE [LARGE SCALE GENOMIC DNA]</scope>
    <source>
        <strain evidence="9 10">LAM-WHM-ZC</strain>
    </source>
</reference>
<feature type="domain" description="PPIase cyclophilin-type" evidence="8">
    <location>
        <begin position="1"/>
        <end position="163"/>
    </location>
</feature>
<dbReference type="InterPro" id="IPR029000">
    <property type="entry name" value="Cyclophilin-like_dom_sf"/>
</dbReference>
<dbReference type="GO" id="GO:0003755">
    <property type="term" value="F:peptidyl-prolyl cis-trans isomerase activity"/>
    <property type="evidence" value="ECO:0007669"/>
    <property type="project" value="UniProtKB-UniRule"/>
</dbReference>
<evidence type="ECO:0000256" key="3">
    <source>
        <dbReference type="ARBA" id="ARBA00007365"/>
    </source>
</evidence>
<keyword evidence="6 7" id="KW-0413">Isomerase</keyword>
<name>A0A1J4QCY9_9GAMM</name>
<comment type="function">
    <text evidence="1 7">PPIases accelerate the folding of proteins. It catalyzes the cis-trans isomerization of proline imidic peptide bonds in oligopeptides.</text>
</comment>